<gene>
    <name evidence="1" type="ORF">E4N74_12620</name>
</gene>
<proteinExistence type="predicted"/>
<dbReference type="Gene3D" id="3.30.160.250">
    <property type="match status" value="1"/>
</dbReference>
<reference evidence="1" key="1">
    <citation type="submission" date="2019-04" db="EMBL/GenBank/DDBJ databases">
        <title>Whole genome sequencing of oral phylogroup 2 treponemes.</title>
        <authorList>
            <person name="Chan Y."/>
            <person name="Zeng H.H."/>
            <person name="Yu X.L."/>
            <person name="Leung W.K."/>
            <person name="Watt R.M."/>
        </authorList>
    </citation>
    <scope>NUCLEOTIDE SEQUENCE</scope>
    <source>
        <strain evidence="1">OMZ 835</strain>
    </source>
</reference>
<evidence type="ECO:0000313" key="1">
    <source>
        <dbReference type="EMBL" id="UTY34749.1"/>
    </source>
</evidence>
<sequence length="222" mass="26511">MKVVYETNGKGFLGWIENLPGAYVRGKTLEEARNKYKREIKEYGQWLDIEVNEGDKVDEIIVHSDLMIEDADSNIILEIEKKEYENENDFYRECELAFLSAKKVYSIYNKCNNKNVIDDNKVRKTFYGNVYSTIFEQYKHICNVQQYYLGQVGLKADIDLDIIKGRKNNIDELIKKYKEEGNRVFKNDEEDWSIRKILRRLIWHDRIHAKAIERMEYNITNK</sequence>
<dbReference type="Proteomes" id="UP001058682">
    <property type="component" value="Chromosome"/>
</dbReference>
<evidence type="ECO:0000313" key="2">
    <source>
        <dbReference type="Proteomes" id="UP001058682"/>
    </source>
</evidence>
<dbReference type="InterPro" id="IPR035069">
    <property type="entry name" value="TTHA1013/TTHA0281-like"/>
</dbReference>
<dbReference type="SUPFAM" id="SSF143100">
    <property type="entry name" value="TTHA1013/TTHA0281-like"/>
    <property type="match status" value="1"/>
</dbReference>
<dbReference type="EMBL" id="CP038804">
    <property type="protein sequence ID" value="UTY34749.1"/>
    <property type="molecule type" value="Genomic_DNA"/>
</dbReference>
<accession>A0AAE9MUS2</accession>
<dbReference type="AlphaFoldDB" id="A0AAE9MUS2"/>
<organism evidence="1 2">
    <name type="scientific">Treponema putidum</name>
    <dbReference type="NCBI Taxonomy" id="221027"/>
    <lineage>
        <taxon>Bacteria</taxon>
        <taxon>Pseudomonadati</taxon>
        <taxon>Spirochaetota</taxon>
        <taxon>Spirochaetia</taxon>
        <taxon>Spirochaetales</taxon>
        <taxon>Treponemataceae</taxon>
        <taxon>Treponema</taxon>
    </lineage>
</organism>
<name>A0AAE9MUS2_9SPIR</name>
<dbReference type="RefSeq" id="WP_255818021.1">
    <property type="nucleotide sequence ID" value="NZ_CP038804.1"/>
</dbReference>
<protein>
    <submittedName>
        <fullName evidence="1">Uncharacterized protein</fullName>
    </submittedName>
</protein>